<gene>
    <name evidence="1" type="ORF">NECHADRAFT_79052</name>
</gene>
<dbReference type="Proteomes" id="UP000005206">
    <property type="component" value="Chromosome 4"/>
</dbReference>
<dbReference type="EMBL" id="GG698898">
    <property type="protein sequence ID" value="EEU46442.1"/>
    <property type="molecule type" value="Genomic_DNA"/>
</dbReference>
<dbReference type="AlphaFoldDB" id="C7YQC0"/>
<dbReference type="eggNOG" id="ENOG502R0EV">
    <property type="taxonomic scope" value="Eukaryota"/>
</dbReference>
<reference evidence="1 2" key="1">
    <citation type="journal article" date="2009" name="PLoS Genet.">
        <title>The genome of Nectria haematococca: contribution of supernumerary chromosomes to gene expansion.</title>
        <authorList>
            <person name="Coleman J.J."/>
            <person name="Rounsley S.D."/>
            <person name="Rodriguez-Carres M."/>
            <person name="Kuo A."/>
            <person name="Wasmann C.C."/>
            <person name="Grimwood J."/>
            <person name="Schmutz J."/>
            <person name="Taga M."/>
            <person name="White G.J."/>
            <person name="Zhou S."/>
            <person name="Schwartz D.C."/>
            <person name="Freitag M."/>
            <person name="Ma L.J."/>
            <person name="Danchin E.G."/>
            <person name="Henrissat B."/>
            <person name="Coutinho P.M."/>
            <person name="Nelson D.R."/>
            <person name="Straney D."/>
            <person name="Napoli C.A."/>
            <person name="Barker B.M."/>
            <person name="Gribskov M."/>
            <person name="Rep M."/>
            <person name="Kroken S."/>
            <person name="Molnar I."/>
            <person name="Rensing C."/>
            <person name="Kennell J.C."/>
            <person name="Zamora J."/>
            <person name="Farman M.L."/>
            <person name="Selker E.U."/>
            <person name="Salamov A."/>
            <person name="Shapiro H."/>
            <person name="Pangilinan J."/>
            <person name="Lindquist E."/>
            <person name="Lamers C."/>
            <person name="Grigoriev I.V."/>
            <person name="Geiser D.M."/>
            <person name="Covert S.F."/>
            <person name="Temporini E."/>
            <person name="Vanetten H.D."/>
        </authorList>
    </citation>
    <scope>NUCLEOTIDE SEQUENCE [LARGE SCALE GENOMIC DNA]</scope>
    <source>
        <strain evidence="2">ATCC MYA-4622 / CBS 123669 / FGSC 9596 / NRRL 45880 / 77-13-4</strain>
    </source>
</reference>
<name>C7YQC0_FUSV7</name>
<accession>C7YQC0</accession>
<evidence type="ECO:0000313" key="2">
    <source>
        <dbReference type="Proteomes" id="UP000005206"/>
    </source>
</evidence>
<dbReference type="OMA" id="MSAHAVI"/>
<evidence type="ECO:0000313" key="1">
    <source>
        <dbReference type="EMBL" id="EEU46442.1"/>
    </source>
</evidence>
<keyword evidence="2" id="KW-1185">Reference proteome</keyword>
<proteinExistence type="predicted"/>
<dbReference type="HOGENOM" id="CLU_855529_0_0_1"/>
<dbReference type="VEuPathDB" id="FungiDB:NECHADRAFT_79052"/>
<dbReference type="OrthoDB" id="5099051at2759"/>
<protein>
    <submittedName>
        <fullName evidence="1">Uncharacterized protein</fullName>
    </submittedName>
</protein>
<sequence>MRLATTTTFFTLVTVDDEILPGYSASTIPRLGMDVGGGLHVGVYVTAGQSAQPNIHFEFSIRHNNDLYVFLSLHVPVAALLSDITMGQCRSDNRLTLAPLRTSTPKDLDVLSQYSRDNKYAEKLKDAGLSDPVAPLDMVTLDSQLLPHGSRLLPHLRGPQRGLLQDFGDRPPVAQEIVTEVMARLHSAPKFALTCWFFVESSFAKHWQGMLPRIRNLPPPFAHFLTNVRTNYTDLTYNNLGAVEEEFRPKRPVPAATVFRSAEHRTVTLIAGAAEEQQMVDQNALELIGTLMQTIFVNDIFSAWSPMPDDLDVYGMRADGFLTQY</sequence>
<organism evidence="1 2">
    <name type="scientific">Fusarium vanettenii (strain ATCC MYA-4622 / CBS 123669 / FGSC 9596 / NRRL 45880 / 77-13-4)</name>
    <name type="common">Fusarium solani subsp. pisi</name>
    <dbReference type="NCBI Taxonomy" id="660122"/>
    <lineage>
        <taxon>Eukaryota</taxon>
        <taxon>Fungi</taxon>
        <taxon>Dikarya</taxon>
        <taxon>Ascomycota</taxon>
        <taxon>Pezizomycotina</taxon>
        <taxon>Sordariomycetes</taxon>
        <taxon>Hypocreomycetidae</taxon>
        <taxon>Hypocreales</taxon>
        <taxon>Nectriaceae</taxon>
        <taxon>Fusarium</taxon>
        <taxon>Fusarium solani species complex</taxon>
        <taxon>Fusarium vanettenii</taxon>
    </lineage>
</organism>
<dbReference type="RefSeq" id="XP_003052155.1">
    <property type="nucleotide sequence ID" value="XM_003052109.1"/>
</dbReference>
<dbReference type="GeneID" id="9673458"/>
<dbReference type="InParanoid" id="C7YQC0"/>
<dbReference type="KEGG" id="nhe:NECHADRAFT_79052"/>